<keyword evidence="2" id="KW-1185">Reference proteome</keyword>
<organism evidence="1 2">
    <name type="scientific">Pseudomonas phage inbricus</name>
    <dbReference type="NCBI Taxonomy" id="2048976"/>
    <lineage>
        <taxon>Viruses</taxon>
        <taxon>Duplodnaviria</taxon>
        <taxon>Heunggongvirae</taxon>
        <taxon>Uroviricota</taxon>
        <taxon>Caudoviricetes</taxon>
        <taxon>Schitoviridae</taxon>
        <taxon>Rothmandenesvirinae</taxon>
        <taxon>Inbricusvirus</taxon>
        <taxon>Inbricusvirus inbricus</taxon>
    </lineage>
</organism>
<proteinExistence type="predicted"/>
<dbReference type="Proteomes" id="UP000240688">
    <property type="component" value="Segment"/>
</dbReference>
<accession>A0A2H4P7E1</accession>
<evidence type="ECO:0000313" key="2">
    <source>
        <dbReference type="Proteomes" id="UP000240688"/>
    </source>
</evidence>
<sequence length="170" mass="19663">MSLNMDDLGNSSPLVKELFAAEIRRLDRMLDELGQSNDRLTDGQPSAGFMYRGDFYKRASYKNPPQHGERKPLVEQLWPGMEKYQAEKGKLMMDIYKINQMVFRLVKGCTTEQDIRDALPECLVNISPSLRQLPRTNEEGWTLIGEERATRQFKAVKPLMEFYSATSMLY</sequence>
<dbReference type="EMBL" id="MG018928">
    <property type="protein sequence ID" value="ATW58102.1"/>
    <property type="molecule type" value="Genomic_DNA"/>
</dbReference>
<name>A0A2H4P7E1_9CAUD</name>
<evidence type="ECO:0000313" key="1">
    <source>
        <dbReference type="EMBL" id="ATW58102.1"/>
    </source>
</evidence>
<gene>
    <name evidence="1" type="ORF">CNR35_00006</name>
</gene>
<protein>
    <submittedName>
        <fullName evidence="1">Uncharacterized protein</fullName>
    </submittedName>
</protein>
<reference evidence="2" key="1">
    <citation type="submission" date="2017-09" db="EMBL/GenBank/DDBJ databases">
        <authorList>
            <person name="Djurhuus A.M."/>
            <person name="Carstens A.B."/>
            <person name="Hansen L.H."/>
        </authorList>
    </citation>
    <scope>NUCLEOTIDE SEQUENCE [LARGE SCALE GENOMIC DNA]</scope>
</reference>